<feature type="transmembrane region" description="Helical" evidence="8">
    <location>
        <begin position="336"/>
        <end position="359"/>
    </location>
</feature>
<feature type="transmembrane region" description="Helical" evidence="8">
    <location>
        <begin position="425"/>
        <end position="449"/>
    </location>
</feature>
<feature type="transmembrane region" description="Helical" evidence="8">
    <location>
        <begin position="549"/>
        <end position="572"/>
    </location>
</feature>
<name>A0ABY4DCD0_9SPIR</name>
<dbReference type="InterPro" id="IPR001750">
    <property type="entry name" value="ND/Mrp_TM"/>
</dbReference>
<feature type="transmembrane region" description="Helical" evidence="8">
    <location>
        <begin position="518"/>
        <end position="537"/>
    </location>
</feature>
<keyword evidence="3" id="KW-1003">Cell membrane</keyword>
<dbReference type="PRINTS" id="PR01437">
    <property type="entry name" value="NUOXDRDTASE4"/>
</dbReference>
<feature type="transmembrane region" description="Helical" evidence="8">
    <location>
        <begin position="250"/>
        <end position="269"/>
    </location>
</feature>
<feature type="transmembrane region" description="Helical" evidence="8">
    <location>
        <begin position="36"/>
        <end position="56"/>
    </location>
</feature>
<feature type="transmembrane region" description="Helical" evidence="8">
    <location>
        <begin position="12"/>
        <end position="29"/>
    </location>
</feature>
<evidence type="ECO:0000256" key="6">
    <source>
        <dbReference type="ARBA" id="ARBA00023136"/>
    </source>
</evidence>
<dbReference type="PANTHER" id="PTHR42703">
    <property type="entry name" value="NADH DEHYDROGENASE"/>
    <property type="match status" value="1"/>
</dbReference>
<evidence type="ECO:0000256" key="3">
    <source>
        <dbReference type="ARBA" id="ARBA00022475"/>
    </source>
</evidence>
<comment type="similarity">
    <text evidence="2">Belongs to the CPA3 antiporters (TC 2.A.63) subunit D family.</text>
</comment>
<organism evidence="10 11">
    <name type="scientific">Sphaerochaeta associata</name>
    <dbReference type="NCBI Taxonomy" id="1129264"/>
    <lineage>
        <taxon>Bacteria</taxon>
        <taxon>Pseudomonadati</taxon>
        <taxon>Spirochaetota</taxon>
        <taxon>Spirochaetia</taxon>
        <taxon>Spirochaetales</taxon>
        <taxon>Sphaerochaetaceae</taxon>
        <taxon>Sphaerochaeta</taxon>
    </lineage>
</organism>
<dbReference type="Proteomes" id="UP000829708">
    <property type="component" value="Chromosome"/>
</dbReference>
<evidence type="ECO:0000313" key="10">
    <source>
        <dbReference type="EMBL" id="UOM51916.1"/>
    </source>
</evidence>
<evidence type="ECO:0000256" key="7">
    <source>
        <dbReference type="RuleBase" id="RU000320"/>
    </source>
</evidence>
<dbReference type="EMBL" id="CP094929">
    <property type="protein sequence ID" value="UOM51916.1"/>
    <property type="molecule type" value="Genomic_DNA"/>
</dbReference>
<dbReference type="PANTHER" id="PTHR42703:SF1">
    <property type="entry name" value="NA(+)_H(+) ANTIPORTER SUBUNIT D1"/>
    <property type="match status" value="1"/>
</dbReference>
<evidence type="ECO:0000256" key="1">
    <source>
        <dbReference type="ARBA" id="ARBA00004651"/>
    </source>
</evidence>
<feature type="transmembrane region" description="Helical" evidence="8">
    <location>
        <begin position="136"/>
        <end position="154"/>
    </location>
</feature>
<dbReference type="RefSeq" id="WP_244773766.1">
    <property type="nucleotide sequence ID" value="NZ_CP094929.1"/>
</dbReference>
<keyword evidence="6 8" id="KW-0472">Membrane</keyword>
<keyword evidence="4 7" id="KW-0812">Transmembrane</keyword>
<feature type="transmembrane region" description="Helical" evidence="8">
    <location>
        <begin position="212"/>
        <end position="238"/>
    </location>
</feature>
<feature type="domain" description="NADH:quinone oxidoreductase/Mrp antiporter transmembrane" evidence="9">
    <location>
        <begin position="133"/>
        <end position="432"/>
    </location>
</feature>
<sequence length="573" mass="61306">MLSNANLMFSPIYLPLLGAALILVCKSFFPTKVRRLAEYVGVIIGLAFPVIIVLSLYPVLQETGSIDAVAGSYRGIIGITFSFDGLSMLMILLAASVTIPSWIYSRKVGPGHSSFTALILIQNAAISAIAMTSDLFNLFVCLEVMGVAAYVLIASSQKGHAVYASFSYLMISSSAMVFFLLGTFGLYRLSGSLSYEGIAQGLAGLGPEAQKTALLCLVLLVVPILLRVAVMPLSLWLIDAHSKAPHAVSAMLSGVLLKIPLFALIRVFSLSPLSGAMSLPLSWAGTITALLAVLFALAQSDAKQLLAYHSISQIGYVVSAWGLALHYGLETRAGSLLLAASFFHAFCHALFKALLFLSIGTATDSGGNRNVYTLRGANYRLREEGEKLPLTMLCYFIAALSITALPPFNGFFSKTLLTYSLKGGWQYVILSIAGAATVASFIKLSRIFLPSRQPLEPIMQGSLPRFPVSLHLGLLMLAVMCVLTGVFAPQVMAFIGTLLGQKQALGYGHDFFFNTPNMLKTLYTLLGGILLFAVAVSKPGAKVLHRIKALRGSFTDLFLGFASAIAALLIMLL</sequence>
<proteinExistence type="inferred from homology"/>
<feature type="transmembrane region" description="Helical" evidence="8">
    <location>
        <begin position="388"/>
        <end position="405"/>
    </location>
</feature>
<feature type="transmembrane region" description="Helical" evidence="8">
    <location>
        <begin position="281"/>
        <end position="298"/>
    </location>
</feature>
<feature type="transmembrane region" description="Helical" evidence="8">
    <location>
        <begin position="76"/>
        <end position="99"/>
    </location>
</feature>
<reference evidence="11" key="1">
    <citation type="journal article" date="2024" name="J Bioinform Genom">
        <title>Complete genome sequence of the type strain bacterium Sphaerochaeta associata GLS2t (VKM B-2742)t.</title>
        <authorList>
            <person name="Troshina O.Y."/>
            <person name="Tepeeva A.N."/>
            <person name="Arzamasceva V.O."/>
            <person name="Whitman W.B."/>
            <person name="Varghese N."/>
            <person name="Shapiro N."/>
            <person name="Woyke T."/>
            <person name="Kripides N.C."/>
            <person name="Vasilenko O.V."/>
        </authorList>
    </citation>
    <scope>NUCLEOTIDE SEQUENCE [LARGE SCALE GENOMIC DNA]</scope>
    <source>
        <strain evidence="11">GLS2T</strain>
    </source>
</reference>
<comment type="subcellular location">
    <subcellularLocation>
        <location evidence="1">Cell membrane</location>
        <topology evidence="1">Multi-pass membrane protein</topology>
    </subcellularLocation>
    <subcellularLocation>
        <location evidence="7">Membrane</location>
        <topology evidence="7">Multi-pass membrane protein</topology>
    </subcellularLocation>
</comment>
<accession>A0ABY4DCD0</accession>
<evidence type="ECO:0000256" key="4">
    <source>
        <dbReference type="ARBA" id="ARBA00022692"/>
    </source>
</evidence>
<feature type="transmembrane region" description="Helical" evidence="8">
    <location>
        <begin position="305"/>
        <end position="324"/>
    </location>
</feature>
<feature type="transmembrane region" description="Helical" evidence="8">
    <location>
        <begin position="111"/>
        <end position="130"/>
    </location>
</feature>
<dbReference type="InterPro" id="IPR003918">
    <property type="entry name" value="NADH_UbQ_OxRdtase"/>
</dbReference>
<keyword evidence="11" id="KW-1185">Reference proteome</keyword>
<evidence type="ECO:0000313" key="11">
    <source>
        <dbReference type="Proteomes" id="UP000829708"/>
    </source>
</evidence>
<gene>
    <name evidence="10" type="ORF">MUG09_03885</name>
</gene>
<evidence type="ECO:0000256" key="5">
    <source>
        <dbReference type="ARBA" id="ARBA00022989"/>
    </source>
</evidence>
<dbReference type="Pfam" id="PF00361">
    <property type="entry name" value="Proton_antipo_M"/>
    <property type="match status" value="1"/>
</dbReference>
<evidence type="ECO:0000256" key="8">
    <source>
        <dbReference type="SAM" id="Phobius"/>
    </source>
</evidence>
<evidence type="ECO:0000259" key="9">
    <source>
        <dbReference type="Pfam" id="PF00361"/>
    </source>
</evidence>
<keyword evidence="5 8" id="KW-1133">Transmembrane helix</keyword>
<protein>
    <recommendedName>
        <fullName evidence="9">NADH:quinone oxidoreductase/Mrp antiporter transmembrane domain-containing protein</fullName>
    </recommendedName>
</protein>
<feature type="transmembrane region" description="Helical" evidence="8">
    <location>
        <begin position="470"/>
        <end position="498"/>
    </location>
</feature>
<evidence type="ECO:0000256" key="2">
    <source>
        <dbReference type="ARBA" id="ARBA00005346"/>
    </source>
</evidence>
<dbReference type="InterPro" id="IPR050586">
    <property type="entry name" value="CPA3_Na-H_Antiporter_D"/>
</dbReference>
<feature type="transmembrane region" description="Helical" evidence="8">
    <location>
        <begin position="166"/>
        <end position="187"/>
    </location>
</feature>